<dbReference type="Proteomes" id="UP000095512">
    <property type="component" value="Unassembled WGS sequence"/>
</dbReference>
<organism evidence="2 3">
    <name type="scientific">Enterocloster clostridioformis</name>
    <dbReference type="NCBI Taxonomy" id="1531"/>
    <lineage>
        <taxon>Bacteria</taxon>
        <taxon>Bacillati</taxon>
        <taxon>Bacillota</taxon>
        <taxon>Clostridia</taxon>
        <taxon>Lachnospirales</taxon>
        <taxon>Lachnospiraceae</taxon>
        <taxon>Enterocloster</taxon>
    </lineage>
</organism>
<gene>
    <name evidence="2" type="ORF">ERS852480_00919</name>
</gene>
<dbReference type="SUPFAM" id="SSF47413">
    <property type="entry name" value="lambda repressor-like DNA-binding domains"/>
    <property type="match status" value="1"/>
</dbReference>
<dbReference type="RefSeq" id="WP_002578973.1">
    <property type="nucleotide sequence ID" value="NZ_CATYWZ010000005.1"/>
</dbReference>
<dbReference type="AlphaFoldDB" id="A0A174ED10"/>
<evidence type="ECO:0000313" key="2">
    <source>
        <dbReference type="EMBL" id="CUO34668.1"/>
    </source>
</evidence>
<evidence type="ECO:0000313" key="3">
    <source>
        <dbReference type="Proteomes" id="UP000095512"/>
    </source>
</evidence>
<dbReference type="InterPro" id="IPR001387">
    <property type="entry name" value="Cro/C1-type_HTH"/>
</dbReference>
<dbReference type="CDD" id="cd00093">
    <property type="entry name" value="HTH_XRE"/>
    <property type="match status" value="1"/>
</dbReference>
<feature type="domain" description="HTH cro/C1-type" evidence="1">
    <location>
        <begin position="5"/>
        <end position="54"/>
    </location>
</feature>
<dbReference type="GO" id="GO:0003677">
    <property type="term" value="F:DNA binding"/>
    <property type="evidence" value="ECO:0007669"/>
    <property type="project" value="InterPro"/>
</dbReference>
<dbReference type="Pfam" id="PF13443">
    <property type="entry name" value="HTH_26"/>
    <property type="match status" value="1"/>
</dbReference>
<accession>A0A174ED10</accession>
<reference evidence="2 3" key="1">
    <citation type="submission" date="2015-09" db="EMBL/GenBank/DDBJ databases">
        <authorList>
            <consortium name="Pathogen Informatics"/>
        </authorList>
    </citation>
    <scope>NUCLEOTIDE SEQUENCE [LARGE SCALE GENOMIC DNA]</scope>
    <source>
        <strain evidence="2 3">2789STDY5834865</strain>
    </source>
</reference>
<dbReference type="EMBL" id="CZAB01000005">
    <property type="protein sequence ID" value="CUO34668.1"/>
    <property type="molecule type" value="Genomic_DNA"/>
</dbReference>
<evidence type="ECO:0000259" key="1">
    <source>
        <dbReference type="Pfam" id="PF13443"/>
    </source>
</evidence>
<proteinExistence type="predicted"/>
<protein>
    <submittedName>
        <fullName evidence="2">Helix-turn-helix domain-containing protein</fullName>
    </submittedName>
</protein>
<dbReference type="InterPro" id="IPR010982">
    <property type="entry name" value="Lambda_DNA-bd_dom_sf"/>
</dbReference>
<name>A0A174ED10_9FIRM</name>
<sequence>MNKDKLEHEMKREGISKARMCEELGISRSAFYRKCRGKSQFTLEEIQAITRLLHLDSPMSIFFDEKVS</sequence>
<dbReference type="Gene3D" id="1.10.260.40">
    <property type="entry name" value="lambda repressor-like DNA-binding domains"/>
    <property type="match status" value="1"/>
</dbReference>